<dbReference type="Proteomes" id="UP000694888">
    <property type="component" value="Unplaced"/>
</dbReference>
<accession>A0ABM1VYW0</accession>
<gene>
    <name evidence="15" type="primary">LOC101852788</name>
</gene>
<dbReference type="PRINTS" id="PR00377">
    <property type="entry name" value="IMPHPHTASES"/>
</dbReference>
<dbReference type="EC" id="3.1.3.7" evidence="2"/>
<reference evidence="15" key="1">
    <citation type="submission" date="2025-08" db="UniProtKB">
        <authorList>
            <consortium name="RefSeq"/>
        </authorList>
    </citation>
    <scope>IDENTIFICATION</scope>
</reference>
<dbReference type="InterPro" id="IPR020583">
    <property type="entry name" value="Inositol_monoP_metal-BS"/>
</dbReference>
<evidence type="ECO:0000256" key="11">
    <source>
        <dbReference type="ARBA" id="ARBA00044544"/>
    </source>
</evidence>
<evidence type="ECO:0000256" key="1">
    <source>
        <dbReference type="ARBA" id="ARBA00009759"/>
    </source>
</evidence>
<dbReference type="SUPFAM" id="SSF56655">
    <property type="entry name" value="Carbohydrate phosphatase"/>
    <property type="match status" value="1"/>
</dbReference>
<dbReference type="InterPro" id="IPR050725">
    <property type="entry name" value="CysQ/Inositol_MonoPase"/>
</dbReference>
<evidence type="ECO:0000256" key="7">
    <source>
        <dbReference type="ARBA" id="ARBA00041815"/>
    </source>
</evidence>
<feature type="region of interest" description="Disordered" evidence="13">
    <location>
        <begin position="313"/>
        <end position="365"/>
    </location>
</feature>
<evidence type="ECO:0000256" key="9">
    <source>
        <dbReference type="ARBA" id="ARBA00044478"/>
    </source>
</evidence>
<keyword evidence="5" id="KW-0460">Magnesium</keyword>
<evidence type="ECO:0000256" key="2">
    <source>
        <dbReference type="ARBA" id="ARBA00012633"/>
    </source>
</evidence>
<comment type="catalytic activity">
    <reaction evidence="8">
        <text>1D-myo-inositol 1,3,4-trisphosphate + H2O = 1D-myo-inositol 3,4-bisphosphate + phosphate</text>
        <dbReference type="Rhea" id="RHEA:70319"/>
        <dbReference type="ChEBI" id="CHEBI:15377"/>
        <dbReference type="ChEBI" id="CHEBI:43474"/>
        <dbReference type="ChEBI" id="CHEBI:58414"/>
        <dbReference type="ChEBI" id="CHEBI:83241"/>
    </reaction>
    <physiologicalReaction direction="left-to-right" evidence="8">
        <dbReference type="Rhea" id="RHEA:70320"/>
    </physiologicalReaction>
</comment>
<dbReference type="PANTHER" id="PTHR43028:SF5">
    <property type="entry name" value="3'(2'),5'-BISPHOSPHATE NUCLEOTIDASE 1"/>
    <property type="match status" value="1"/>
</dbReference>
<feature type="compositionally biased region" description="Basic and acidic residues" evidence="13">
    <location>
        <begin position="353"/>
        <end position="365"/>
    </location>
</feature>
<evidence type="ECO:0000313" key="15">
    <source>
        <dbReference type="RefSeq" id="XP_035827603.1"/>
    </source>
</evidence>
<evidence type="ECO:0000256" key="10">
    <source>
        <dbReference type="ARBA" id="ARBA00044519"/>
    </source>
</evidence>
<organism evidence="14 15">
    <name type="scientific">Aplysia californica</name>
    <name type="common">California sea hare</name>
    <dbReference type="NCBI Taxonomy" id="6500"/>
    <lineage>
        <taxon>Eukaryota</taxon>
        <taxon>Metazoa</taxon>
        <taxon>Spiralia</taxon>
        <taxon>Lophotrochozoa</taxon>
        <taxon>Mollusca</taxon>
        <taxon>Gastropoda</taxon>
        <taxon>Heterobranchia</taxon>
        <taxon>Euthyneura</taxon>
        <taxon>Tectipleura</taxon>
        <taxon>Aplysiida</taxon>
        <taxon>Aplysioidea</taxon>
        <taxon>Aplysiidae</taxon>
        <taxon>Aplysia</taxon>
    </lineage>
</organism>
<evidence type="ECO:0000256" key="5">
    <source>
        <dbReference type="ARBA" id="ARBA00022842"/>
    </source>
</evidence>
<protein>
    <recommendedName>
        <fullName evidence="6">3'(2'),5'-bisphosphate nucleotidase 1</fullName>
        <ecNumber evidence="10">3.1.3.57</ecNumber>
        <ecNumber evidence="2">3.1.3.7</ecNumber>
    </recommendedName>
    <alternativeName>
        <fullName evidence="11">3'-phosphoadenosine 5'-phosphate phosphatase</fullName>
    </alternativeName>
    <alternativeName>
        <fullName evidence="7">Bisphosphate 3'-nucleotidase 1</fullName>
    </alternativeName>
    <alternativeName>
        <fullName evidence="12">Inositol-polyphosphate 1-phosphatase</fullName>
    </alternativeName>
</protein>
<dbReference type="InterPro" id="IPR020550">
    <property type="entry name" value="Inositol_monophosphatase_CS"/>
</dbReference>
<evidence type="ECO:0000256" key="6">
    <source>
        <dbReference type="ARBA" id="ARBA00040342"/>
    </source>
</evidence>
<dbReference type="PROSITE" id="PS00629">
    <property type="entry name" value="IMP_1"/>
    <property type="match status" value="1"/>
</dbReference>
<sequence length="365" mass="39779">MSQRDLLLRIVAASVTASRKAAEIVRGVLKSGDLGIVEKTGKNDLQTEADRAAQRCIVASLHKQFPKVAIFGEESLDPMEKIPDDYVTKDLDPDVMSKVCPEIYKNVTDDQIVIWVDPLDGTAEFTQGLLDHVTVLIGIAVNGEAKAGVIYQPWYNYEAGPEAEMGRCIWGLIGLGSFGFTRQVPPADKNLITTTRSHSDWIVTEAVNSCEPSEIVRVGGAGHKVLLLIEGKVHAYVFASKGCKKWDTCAPEAVLHAIGGRLTDLLGKPILYHEKVQRKNAGGVLATLYSHQWYVDKIPQEIRENFVSDTPSEEMLQLKQQQGASVAAGGDSSAASTGANWEGSSVDPPEYTQKTDEKFSSKPKI</sequence>
<comment type="similarity">
    <text evidence="1">Belongs to the inositol monophosphatase superfamily.</text>
</comment>
<evidence type="ECO:0000256" key="8">
    <source>
        <dbReference type="ARBA" id="ARBA00044465"/>
    </source>
</evidence>
<dbReference type="Pfam" id="PF00459">
    <property type="entry name" value="Inositol_P"/>
    <property type="match status" value="1"/>
</dbReference>
<evidence type="ECO:0000256" key="12">
    <source>
        <dbReference type="ARBA" id="ARBA00044554"/>
    </source>
</evidence>
<evidence type="ECO:0000256" key="4">
    <source>
        <dbReference type="ARBA" id="ARBA00022723"/>
    </source>
</evidence>
<dbReference type="CDD" id="cd01640">
    <property type="entry name" value="IPPase"/>
    <property type="match status" value="1"/>
</dbReference>
<dbReference type="Gene3D" id="3.40.190.80">
    <property type="match status" value="1"/>
</dbReference>
<keyword evidence="4" id="KW-0479">Metal-binding</keyword>
<name>A0ABM1VYW0_APLCA</name>
<keyword evidence="3" id="KW-0452">Lithium</keyword>
<dbReference type="InterPro" id="IPR000760">
    <property type="entry name" value="Inositol_monophosphatase-like"/>
</dbReference>
<evidence type="ECO:0000256" key="3">
    <source>
        <dbReference type="ARBA" id="ARBA00022671"/>
    </source>
</evidence>
<evidence type="ECO:0000256" key="13">
    <source>
        <dbReference type="SAM" id="MobiDB-lite"/>
    </source>
</evidence>
<proteinExistence type="inferred from homology"/>
<dbReference type="RefSeq" id="XP_035827603.1">
    <property type="nucleotide sequence ID" value="XM_035971710.1"/>
</dbReference>
<feature type="compositionally biased region" description="Low complexity" evidence="13">
    <location>
        <begin position="323"/>
        <end position="339"/>
    </location>
</feature>
<dbReference type="PANTHER" id="PTHR43028">
    <property type="entry name" value="3'(2'),5'-BISPHOSPHATE NUCLEOTIDASE 1"/>
    <property type="match status" value="1"/>
</dbReference>
<evidence type="ECO:0000313" key="14">
    <source>
        <dbReference type="Proteomes" id="UP000694888"/>
    </source>
</evidence>
<keyword evidence="14" id="KW-1185">Reference proteome</keyword>
<dbReference type="EC" id="3.1.3.57" evidence="10"/>
<dbReference type="Gene3D" id="3.30.540.10">
    <property type="entry name" value="Fructose-1,6-Bisphosphatase, subunit A, domain 1"/>
    <property type="match status" value="1"/>
</dbReference>
<dbReference type="GeneID" id="101852788"/>
<comment type="catalytic activity">
    <reaction evidence="9">
        <text>1D-myo-inositol 1,4-bisphosphate + H2O = 1D-myo-inositol 4-phosphate + phosphate</text>
        <dbReference type="Rhea" id="RHEA:15553"/>
        <dbReference type="ChEBI" id="CHEBI:15377"/>
        <dbReference type="ChEBI" id="CHEBI:43474"/>
        <dbReference type="ChEBI" id="CHEBI:58282"/>
        <dbReference type="ChEBI" id="CHEBI:58469"/>
        <dbReference type="EC" id="3.1.3.57"/>
    </reaction>
    <physiologicalReaction direction="left-to-right" evidence="9">
        <dbReference type="Rhea" id="RHEA:15554"/>
    </physiologicalReaction>
</comment>
<dbReference type="PROSITE" id="PS00630">
    <property type="entry name" value="IMP_2"/>
    <property type="match status" value="1"/>
</dbReference>